<proteinExistence type="inferred from homology"/>
<dbReference type="Gene3D" id="1.10.472.10">
    <property type="entry name" value="Cyclin-like"/>
    <property type="match status" value="2"/>
</dbReference>
<dbReference type="InterPro" id="IPR013763">
    <property type="entry name" value="Cyclin-like_dom"/>
</dbReference>
<evidence type="ECO:0000256" key="4">
    <source>
        <dbReference type="SAM" id="MobiDB-lite"/>
    </source>
</evidence>
<gene>
    <name evidence="6" type="ORF">BLGHR1_15499</name>
</gene>
<dbReference type="CDD" id="cd20546">
    <property type="entry name" value="CYCLIN_SpCG1C_ScCTK2-like_rpt2"/>
    <property type="match status" value="1"/>
</dbReference>
<dbReference type="Pfam" id="PF00134">
    <property type="entry name" value="Cyclin_N"/>
    <property type="match status" value="1"/>
</dbReference>
<feature type="compositionally biased region" description="Basic and acidic residues" evidence="4">
    <location>
        <begin position="394"/>
        <end position="426"/>
    </location>
</feature>
<dbReference type="InterPro" id="IPR043198">
    <property type="entry name" value="Cyclin/Ssn8"/>
</dbReference>
<evidence type="ECO:0000313" key="7">
    <source>
        <dbReference type="Proteomes" id="UP000275772"/>
    </source>
</evidence>
<feature type="compositionally biased region" description="Basic and acidic residues" evidence="4">
    <location>
        <begin position="484"/>
        <end position="502"/>
    </location>
</feature>
<evidence type="ECO:0000256" key="1">
    <source>
        <dbReference type="ARBA" id="ARBA00008638"/>
    </source>
</evidence>
<organism evidence="6 7">
    <name type="scientific">Blumeria hordei</name>
    <name type="common">Barley powdery mildew</name>
    <name type="synonym">Blumeria graminis f. sp. hordei</name>
    <dbReference type="NCBI Taxonomy" id="2867405"/>
    <lineage>
        <taxon>Eukaryota</taxon>
        <taxon>Fungi</taxon>
        <taxon>Dikarya</taxon>
        <taxon>Ascomycota</taxon>
        <taxon>Pezizomycotina</taxon>
        <taxon>Leotiomycetes</taxon>
        <taxon>Erysiphales</taxon>
        <taxon>Erysiphaceae</taxon>
        <taxon>Blumeria</taxon>
    </lineage>
</organism>
<dbReference type="Proteomes" id="UP000275772">
    <property type="component" value="Unassembled WGS sequence"/>
</dbReference>
<feature type="compositionally biased region" description="Basic and acidic residues" evidence="4">
    <location>
        <begin position="336"/>
        <end position="345"/>
    </location>
</feature>
<name>A0A383UWL3_BLUHO</name>
<keyword evidence="3" id="KW-0195">Cyclin</keyword>
<feature type="region of interest" description="Disordered" evidence="4">
    <location>
        <begin position="321"/>
        <end position="502"/>
    </location>
</feature>
<dbReference type="VEuPathDB" id="FungiDB:BLGHR1_15499"/>
<dbReference type="SMART" id="SM00385">
    <property type="entry name" value="CYCLIN"/>
    <property type="match status" value="2"/>
</dbReference>
<evidence type="ECO:0000256" key="3">
    <source>
        <dbReference type="RuleBase" id="RU000383"/>
    </source>
</evidence>
<feature type="compositionally biased region" description="Pro residues" evidence="4">
    <location>
        <begin position="38"/>
        <end position="47"/>
    </location>
</feature>
<comment type="similarity">
    <text evidence="1">Belongs to the cyclin family. Cyclin C subfamily.</text>
</comment>
<dbReference type="GO" id="GO:0016538">
    <property type="term" value="F:cyclin-dependent protein serine/threonine kinase regulator activity"/>
    <property type="evidence" value="ECO:0007669"/>
    <property type="project" value="InterPro"/>
</dbReference>
<evidence type="ECO:0000313" key="6">
    <source>
        <dbReference type="EMBL" id="SZF04701.1"/>
    </source>
</evidence>
<evidence type="ECO:0000259" key="5">
    <source>
        <dbReference type="SMART" id="SM00385"/>
    </source>
</evidence>
<dbReference type="SUPFAM" id="SSF47954">
    <property type="entry name" value="Cyclin-like"/>
    <property type="match status" value="2"/>
</dbReference>
<feature type="region of interest" description="Disordered" evidence="4">
    <location>
        <begin position="30"/>
        <end position="61"/>
    </location>
</feature>
<reference evidence="6 7" key="1">
    <citation type="submission" date="2017-11" db="EMBL/GenBank/DDBJ databases">
        <authorList>
            <person name="Kracher B."/>
        </authorList>
    </citation>
    <scope>NUCLEOTIDE SEQUENCE [LARGE SCALE GENOMIC DNA]</scope>
    <source>
        <strain evidence="6 7">RACE1</strain>
    </source>
</reference>
<dbReference type="EMBL" id="UNSH01000067">
    <property type="protein sequence ID" value="SZF04701.1"/>
    <property type="molecule type" value="Genomic_DNA"/>
</dbReference>
<feature type="domain" description="Cyclin-like" evidence="5">
    <location>
        <begin position="100"/>
        <end position="214"/>
    </location>
</feature>
<dbReference type="InterPro" id="IPR006671">
    <property type="entry name" value="Cyclin_N"/>
</dbReference>
<evidence type="ECO:0000256" key="2">
    <source>
        <dbReference type="ARBA" id="ARBA00014912"/>
    </source>
</evidence>
<dbReference type="GO" id="GO:0006357">
    <property type="term" value="P:regulation of transcription by RNA polymerase II"/>
    <property type="evidence" value="ECO:0007669"/>
    <property type="project" value="InterPro"/>
</dbReference>
<dbReference type="InterPro" id="IPR036915">
    <property type="entry name" value="Cyclin-like_sf"/>
</dbReference>
<feature type="compositionally biased region" description="Polar residues" evidence="4">
    <location>
        <begin position="363"/>
        <end position="393"/>
    </location>
</feature>
<dbReference type="AlphaFoldDB" id="A0A383UWL3"/>
<accession>A0A383UWL3</accession>
<dbReference type="PANTHER" id="PTHR10026">
    <property type="entry name" value="CYCLIN"/>
    <property type="match status" value="1"/>
</dbReference>
<protein>
    <recommendedName>
        <fullName evidence="2">RNA polymerase II holoenzyme cyclin-like subunit</fullName>
    </recommendedName>
</protein>
<sequence>MTILETSNSSSATQSNALHKAPFPCATSDHFSRKAIPPSVPSPPPPRRSNHRTPEYSQQNTMIQNSSRWIFTEEEVLSSPSIRDGLDPVEERCRRAKGVNFITQAGILLKLPQLTIATASIFFHRYFMRQTMLPEKGGVHHYSKDAELTFERNIAATSLFLATKTEENCRKTREIVVAVAKVAQKNPSLIIDEQSKEYWKWRDSILLLEEHMLELLTFDLVVHTPHTSLLRYLETLGIEENKTLRNSAWAFLNDSCMSPLCLTMPASDITIAAIYFAVKLNNETLPDFENIPWWQYINGNPEKIVKAVTIVDRFWTENPLKKNDRPFGSSPSSQADLDRTRRRGSDVPSSIGYDYSETGGESRCSQNLQNSQHTLDGQGSFKSDLTPTGIINRNTREKSINGDCNDLKSDNNEKHSLQKSEQKKNNSELSTGTDHDQLDDNIEVNKSTSSRPGNDPNDDSSTAERDSRPSPPKRRLNEQTPEEPQVKRLKLDDVITEDQKMQ</sequence>
<feature type="domain" description="Cyclin-like" evidence="5">
    <location>
        <begin position="227"/>
        <end position="313"/>
    </location>
</feature>